<sequence length="230" mass="24811">MRNVALFSLLVSALPLCAQAKSPVVVELYTAQGCASCGQANAYVGKLAEKPGVLALTFSVDYWDYLGWEDTFAKPAFGERQKAYVARLNLREPYTPQVVIDGRAQVGGLQDDKIDKLVSDAAHAGKRGPDMAFIGQRRVDVGSGVLPRGGAEVWLVRYDPREQDVAVRKGDNKGQTVPHRNVVVEIKRLGAWRGRPTAYRMPAASAEGLATAVIVQSPHGGRVLAAAQKD</sequence>
<dbReference type="InterPro" id="IPR010634">
    <property type="entry name" value="DUF1223"/>
</dbReference>
<feature type="signal peptide" evidence="1">
    <location>
        <begin position="1"/>
        <end position="20"/>
    </location>
</feature>
<keyword evidence="3" id="KW-1185">Reference proteome</keyword>
<dbReference type="SUPFAM" id="SSF52833">
    <property type="entry name" value="Thioredoxin-like"/>
    <property type="match status" value="1"/>
</dbReference>
<dbReference type="PANTHER" id="PTHR36057:SF1">
    <property type="entry name" value="LIPOPROTEIN LIPID ATTACHMENT SITE-LIKE PROTEIN, PUTATIVE (DUF1223)-RELATED"/>
    <property type="match status" value="1"/>
</dbReference>
<dbReference type="Proteomes" id="UP000622580">
    <property type="component" value="Unassembled WGS sequence"/>
</dbReference>
<dbReference type="PANTHER" id="PTHR36057">
    <property type="match status" value="1"/>
</dbReference>
<dbReference type="EMBL" id="JAGSGD010000001">
    <property type="protein sequence ID" value="MBR7618157.1"/>
    <property type="molecule type" value="Genomic_DNA"/>
</dbReference>
<evidence type="ECO:0000256" key="1">
    <source>
        <dbReference type="SAM" id="SignalP"/>
    </source>
</evidence>
<evidence type="ECO:0000313" key="3">
    <source>
        <dbReference type="Proteomes" id="UP000622580"/>
    </source>
</evidence>
<accession>A0A941CYE0</accession>
<gene>
    <name evidence="2" type="ORF">JKL49_02050</name>
</gene>
<comment type="caution">
    <text evidence="2">The sequence shown here is derived from an EMBL/GenBank/DDBJ whole genome shotgun (WGS) entry which is preliminary data.</text>
</comment>
<name>A0A941CYE0_9CAUL</name>
<protein>
    <submittedName>
        <fullName evidence="2">DUF1223 domain-containing protein</fullName>
    </submittedName>
</protein>
<dbReference type="RefSeq" id="WP_215337984.1">
    <property type="nucleotide sequence ID" value="NZ_JAGSGD010000001.1"/>
</dbReference>
<organism evidence="2 3">
    <name type="scientific">Phenylobacterium glaciei</name>
    <dbReference type="NCBI Taxonomy" id="2803784"/>
    <lineage>
        <taxon>Bacteria</taxon>
        <taxon>Pseudomonadati</taxon>
        <taxon>Pseudomonadota</taxon>
        <taxon>Alphaproteobacteria</taxon>
        <taxon>Caulobacterales</taxon>
        <taxon>Caulobacteraceae</taxon>
        <taxon>Phenylobacterium</taxon>
    </lineage>
</organism>
<feature type="chain" id="PRO_5036783242" evidence="1">
    <location>
        <begin position="21"/>
        <end position="230"/>
    </location>
</feature>
<evidence type="ECO:0000313" key="2">
    <source>
        <dbReference type="EMBL" id="MBR7618157.1"/>
    </source>
</evidence>
<keyword evidence="1" id="KW-0732">Signal</keyword>
<proteinExistence type="predicted"/>
<dbReference type="InterPro" id="IPR036249">
    <property type="entry name" value="Thioredoxin-like_sf"/>
</dbReference>
<reference evidence="2" key="1">
    <citation type="submission" date="2021-04" db="EMBL/GenBank/DDBJ databases">
        <title>Draft genome assembly of strain Phenylobacterium sp. 20VBR1 using MiniION and Illumina platforms.</title>
        <authorList>
            <person name="Thomas F.A."/>
            <person name="Krishnan K.P."/>
            <person name="Sinha R.K."/>
        </authorList>
    </citation>
    <scope>NUCLEOTIDE SEQUENCE</scope>
    <source>
        <strain evidence="2">20VBR1</strain>
    </source>
</reference>
<dbReference type="AlphaFoldDB" id="A0A941CYE0"/>
<dbReference type="Pfam" id="PF06764">
    <property type="entry name" value="DUF1223"/>
    <property type="match status" value="1"/>
</dbReference>